<evidence type="ECO:0000313" key="1">
    <source>
        <dbReference type="EMBL" id="UYM06325.1"/>
    </source>
</evidence>
<dbReference type="InterPro" id="IPR036388">
    <property type="entry name" value="WH-like_DNA-bd_sf"/>
</dbReference>
<dbReference type="KEGG" id="sgrg:L0C25_04395"/>
<keyword evidence="2" id="KW-1185">Reference proteome</keyword>
<dbReference type="InterPro" id="IPR036390">
    <property type="entry name" value="WH_DNA-bd_sf"/>
</dbReference>
<protein>
    <submittedName>
        <fullName evidence="1">Uncharacterized protein</fullName>
    </submittedName>
</protein>
<reference evidence="1" key="1">
    <citation type="submission" date="2022-01" db="EMBL/GenBank/DDBJ databases">
        <title>Nocardioidaceae gen. sp. A5X3R13.</title>
        <authorList>
            <person name="Lopez Marin M.A."/>
            <person name="Uhlik O."/>
        </authorList>
    </citation>
    <scope>NUCLEOTIDE SEQUENCE</scope>
    <source>
        <strain evidence="1">A5X3R13</strain>
    </source>
</reference>
<proteinExistence type="predicted"/>
<dbReference type="Gene3D" id="1.10.10.10">
    <property type="entry name" value="Winged helix-like DNA-binding domain superfamily/Winged helix DNA-binding domain"/>
    <property type="match status" value="1"/>
</dbReference>
<sequence>MSEPLRAVTPTLDGPVLRVLAGAEDEMTRRQITRLVGDASEAGVRKVLRRLAEQGIVLERRIGSQYTYTANREHLMWPAIEVAATAATRLDDRIRGRVADWTFPALSVELVGSAATDTTSVESDIELLVYREHLTVTEHDTWKDQVAALRVDVERWTGNPCEILDVDPVDLVEMATDPDSVLRSSMRLIAGLQLAKATPSATLARRLRALVSSSATDVDEATLRELAPPVAPELRRTINEVFKSANAATPPAIAKAIGSASRE</sequence>
<evidence type="ECO:0000313" key="2">
    <source>
        <dbReference type="Proteomes" id="UP001164390"/>
    </source>
</evidence>
<dbReference type="AlphaFoldDB" id="A0AA46TJB4"/>
<dbReference type="RefSeq" id="WP_271635215.1">
    <property type="nucleotide sequence ID" value="NZ_CP094970.1"/>
</dbReference>
<dbReference type="EMBL" id="CP094970">
    <property type="protein sequence ID" value="UYM06325.1"/>
    <property type="molecule type" value="Genomic_DNA"/>
</dbReference>
<name>A0AA46TJB4_9ACTN</name>
<organism evidence="1 2">
    <name type="scientific">Solicola gregarius</name>
    <dbReference type="NCBI Taxonomy" id="2908642"/>
    <lineage>
        <taxon>Bacteria</taxon>
        <taxon>Bacillati</taxon>
        <taxon>Actinomycetota</taxon>
        <taxon>Actinomycetes</taxon>
        <taxon>Propionibacteriales</taxon>
        <taxon>Nocardioidaceae</taxon>
        <taxon>Solicola</taxon>
    </lineage>
</organism>
<accession>A0AA46TJB4</accession>
<dbReference type="Proteomes" id="UP001164390">
    <property type="component" value="Chromosome"/>
</dbReference>
<dbReference type="SUPFAM" id="SSF46785">
    <property type="entry name" value="Winged helix' DNA-binding domain"/>
    <property type="match status" value="1"/>
</dbReference>
<gene>
    <name evidence="1" type="ORF">L0C25_04395</name>
</gene>
<dbReference type="InterPro" id="IPR043519">
    <property type="entry name" value="NT_sf"/>
</dbReference>
<dbReference type="SUPFAM" id="SSF81301">
    <property type="entry name" value="Nucleotidyltransferase"/>
    <property type="match status" value="1"/>
</dbReference>